<dbReference type="InterPro" id="IPR045087">
    <property type="entry name" value="Cu-oxidase_fam"/>
</dbReference>
<gene>
    <name evidence="6" type="ORF">N7449_010561</name>
</gene>
<dbReference type="EMBL" id="JAPQKQ010000007">
    <property type="protein sequence ID" value="KAJ5187567.1"/>
    <property type="molecule type" value="Genomic_DNA"/>
</dbReference>
<evidence type="ECO:0000259" key="5">
    <source>
        <dbReference type="Pfam" id="PF00394"/>
    </source>
</evidence>
<dbReference type="Pfam" id="PF00394">
    <property type="entry name" value="Cu-oxidase"/>
    <property type="match status" value="1"/>
</dbReference>
<evidence type="ECO:0000313" key="7">
    <source>
        <dbReference type="Proteomes" id="UP001150942"/>
    </source>
</evidence>
<feature type="domain" description="Plastocyanin-like" evidence="5">
    <location>
        <begin position="143"/>
        <end position="201"/>
    </location>
</feature>
<reference evidence="6" key="2">
    <citation type="journal article" date="2023" name="IMA Fungus">
        <title>Comparative genomic study of the Penicillium genus elucidates a diverse pangenome and 15 lateral gene transfer events.</title>
        <authorList>
            <person name="Petersen C."/>
            <person name="Sorensen T."/>
            <person name="Nielsen M.R."/>
            <person name="Sondergaard T.E."/>
            <person name="Sorensen J.L."/>
            <person name="Fitzpatrick D.A."/>
            <person name="Frisvad J.C."/>
            <person name="Nielsen K.L."/>
        </authorList>
    </citation>
    <scope>NUCLEOTIDE SEQUENCE</scope>
    <source>
        <strain evidence="6">IBT 20477</strain>
    </source>
</reference>
<dbReference type="Proteomes" id="UP001150942">
    <property type="component" value="Unassembled WGS sequence"/>
</dbReference>
<reference evidence="6" key="1">
    <citation type="submission" date="2022-11" db="EMBL/GenBank/DDBJ databases">
        <authorList>
            <person name="Petersen C."/>
        </authorList>
    </citation>
    <scope>NUCLEOTIDE SEQUENCE</scope>
    <source>
        <strain evidence="6">IBT 20477</strain>
    </source>
</reference>
<dbReference type="Gene3D" id="2.60.40.420">
    <property type="entry name" value="Cupredoxins - blue copper proteins"/>
    <property type="match status" value="1"/>
</dbReference>
<dbReference type="SUPFAM" id="SSF49503">
    <property type="entry name" value="Cupredoxins"/>
    <property type="match status" value="1"/>
</dbReference>
<dbReference type="InterPro" id="IPR008972">
    <property type="entry name" value="Cupredoxin"/>
</dbReference>
<dbReference type="AlphaFoldDB" id="A0A9W9M537"/>
<keyword evidence="2" id="KW-0479">Metal-binding</keyword>
<dbReference type="InterPro" id="IPR001117">
    <property type="entry name" value="Cu-oxidase_2nd"/>
</dbReference>
<accession>A0A9W9M537</accession>
<name>A0A9W9M537_9EURO</name>
<dbReference type="PANTHER" id="PTHR11709:SF488">
    <property type="entry name" value="LACCASE-RELATED"/>
    <property type="match status" value="1"/>
</dbReference>
<evidence type="ECO:0000313" key="6">
    <source>
        <dbReference type="EMBL" id="KAJ5187567.1"/>
    </source>
</evidence>
<dbReference type="PANTHER" id="PTHR11709">
    <property type="entry name" value="MULTI-COPPER OXIDASE"/>
    <property type="match status" value="1"/>
</dbReference>
<evidence type="ECO:0000256" key="2">
    <source>
        <dbReference type="ARBA" id="ARBA00022723"/>
    </source>
</evidence>
<comment type="caution">
    <text evidence="6">The sequence shown here is derived from an EMBL/GenBank/DDBJ whole genome shotgun (WGS) entry which is preliminary data.</text>
</comment>
<comment type="similarity">
    <text evidence="1">Belongs to the multicopper oxidase family.</text>
</comment>
<protein>
    <submittedName>
        <fullName evidence="6">Multicopper oxidase type 2</fullName>
    </submittedName>
</protein>
<dbReference type="OrthoDB" id="2121828at2759"/>
<evidence type="ECO:0000256" key="1">
    <source>
        <dbReference type="ARBA" id="ARBA00010609"/>
    </source>
</evidence>
<keyword evidence="4" id="KW-0325">Glycoprotein</keyword>
<dbReference type="GO" id="GO:0016491">
    <property type="term" value="F:oxidoreductase activity"/>
    <property type="evidence" value="ECO:0007669"/>
    <property type="project" value="UniProtKB-KW"/>
</dbReference>
<sequence>MISNDTEAHFQINNAIRDPKLLMISDWFHNTSEELRDIALSANLDILCADSILINGKGRVRCLDPAYLTTLIPAPLAPLLQGMNYTAEGSKYFCLNNHNYTAIPPSLFDQCNSTEPMEEVIKVDPLKAWVPRGAGYAYSLNIVSINNHSLWVYEVDGRYIVPTQVDALTLNNGARYSVLVQLKKTPGNYLITAASAGINQKVAGYGTFSYVDGDPSVVGNPSIDYGGNNISTDVIVLDENKIKPLIPSRPSEQADQTYLLTVGHIEKVWKWALNGDHSCGLSLESDKPMLWDPQSQADSDLVIATKNDTWVDIVFGVTNSMVWILICVFNGAGTGEFNWTSVAEAQQEIPEMFNLVDPPMRDTFTTLLPCKSQAGWQSAIMLGLIWDTNQTSRLAILDGIDAWLSVPTQYGLNGHWGKAGQTENIIDDRDGYKG</sequence>
<keyword evidence="3" id="KW-0560">Oxidoreductase</keyword>
<evidence type="ECO:0000256" key="4">
    <source>
        <dbReference type="ARBA" id="ARBA00023180"/>
    </source>
</evidence>
<organism evidence="6 7">
    <name type="scientific">Penicillium cf. viridicatum</name>
    <dbReference type="NCBI Taxonomy" id="2972119"/>
    <lineage>
        <taxon>Eukaryota</taxon>
        <taxon>Fungi</taxon>
        <taxon>Dikarya</taxon>
        <taxon>Ascomycota</taxon>
        <taxon>Pezizomycotina</taxon>
        <taxon>Eurotiomycetes</taxon>
        <taxon>Eurotiomycetidae</taxon>
        <taxon>Eurotiales</taxon>
        <taxon>Aspergillaceae</taxon>
        <taxon>Penicillium</taxon>
    </lineage>
</organism>
<evidence type="ECO:0000256" key="3">
    <source>
        <dbReference type="ARBA" id="ARBA00023002"/>
    </source>
</evidence>
<keyword evidence="7" id="KW-1185">Reference proteome</keyword>
<proteinExistence type="inferred from homology"/>
<dbReference type="GO" id="GO:0046872">
    <property type="term" value="F:metal ion binding"/>
    <property type="evidence" value="ECO:0007669"/>
    <property type="project" value="UniProtKB-KW"/>
</dbReference>